<dbReference type="InterPro" id="IPR003356">
    <property type="entry name" value="DNA_methylase_A-5"/>
</dbReference>
<dbReference type="Pfam" id="PF18135">
    <property type="entry name" value="Type_ISP_C"/>
    <property type="match status" value="1"/>
</dbReference>
<dbReference type="InterPro" id="IPR041635">
    <property type="entry name" value="Type_ISP_LLaBIII_C"/>
</dbReference>
<feature type="domain" description="Type ISP restriction-modification enzyme LLaBIII C-terminal specificity" evidence="6">
    <location>
        <begin position="692"/>
        <end position="1041"/>
    </location>
</feature>
<evidence type="ECO:0000259" key="6">
    <source>
        <dbReference type="Pfam" id="PF18135"/>
    </source>
</evidence>
<proteinExistence type="predicted"/>
<evidence type="ECO:0000256" key="2">
    <source>
        <dbReference type="ARBA" id="ARBA00022603"/>
    </source>
</evidence>
<dbReference type="Proteomes" id="UP000236754">
    <property type="component" value="Unassembled WGS sequence"/>
</dbReference>
<reference evidence="7 8" key="1">
    <citation type="submission" date="2016-10" db="EMBL/GenBank/DDBJ databases">
        <authorList>
            <person name="de Groot N.N."/>
        </authorList>
    </citation>
    <scope>NUCLEOTIDE SEQUENCE [LARGE SCALE GENOMIC DNA]</scope>
    <source>
        <strain evidence="7 8">CGMCC 4.2023</strain>
    </source>
</reference>
<evidence type="ECO:0000256" key="1">
    <source>
        <dbReference type="ARBA" id="ARBA00011900"/>
    </source>
</evidence>
<dbReference type="Pfam" id="PF02384">
    <property type="entry name" value="N6_Mtase"/>
    <property type="match status" value="1"/>
</dbReference>
<gene>
    <name evidence="7" type="ORF">SAMN05216223_10410</name>
</gene>
<evidence type="ECO:0000313" key="8">
    <source>
        <dbReference type="Proteomes" id="UP000236754"/>
    </source>
</evidence>
<keyword evidence="2 7" id="KW-0489">Methyltransferase</keyword>
<dbReference type="Gene3D" id="3.40.50.150">
    <property type="entry name" value="Vaccinia Virus protein VP39"/>
    <property type="match status" value="1"/>
</dbReference>
<dbReference type="GO" id="GO:0008170">
    <property type="term" value="F:N-methyltransferase activity"/>
    <property type="evidence" value="ECO:0007669"/>
    <property type="project" value="InterPro"/>
</dbReference>
<feature type="domain" description="DNA methylase adenine-specific" evidence="5">
    <location>
        <begin position="314"/>
        <end position="504"/>
    </location>
</feature>
<comment type="catalytic activity">
    <reaction evidence="4">
        <text>a 2'-deoxyadenosine in DNA + S-adenosyl-L-methionine = an N(6)-methyl-2'-deoxyadenosine in DNA + S-adenosyl-L-homocysteine + H(+)</text>
        <dbReference type="Rhea" id="RHEA:15197"/>
        <dbReference type="Rhea" id="RHEA-COMP:12418"/>
        <dbReference type="Rhea" id="RHEA-COMP:12419"/>
        <dbReference type="ChEBI" id="CHEBI:15378"/>
        <dbReference type="ChEBI" id="CHEBI:57856"/>
        <dbReference type="ChEBI" id="CHEBI:59789"/>
        <dbReference type="ChEBI" id="CHEBI:90615"/>
        <dbReference type="ChEBI" id="CHEBI:90616"/>
        <dbReference type="EC" id="2.1.1.72"/>
    </reaction>
</comment>
<dbReference type="GO" id="GO:0003677">
    <property type="term" value="F:DNA binding"/>
    <property type="evidence" value="ECO:0007669"/>
    <property type="project" value="InterPro"/>
</dbReference>
<protein>
    <recommendedName>
        <fullName evidence="1">site-specific DNA-methyltransferase (adenine-specific)</fullName>
        <ecNumber evidence="1">2.1.1.72</ecNumber>
    </recommendedName>
</protein>
<organism evidence="7 8">
    <name type="scientific">Actinacidiphila yanglinensis</name>
    <dbReference type="NCBI Taxonomy" id="310779"/>
    <lineage>
        <taxon>Bacteria</taxon>
        <taxon>Bacillati</taxon>
        <taxon>Actinomycetota</taxon>
        <taxon>Actinomycetes</taxon>
        <taxon>Kitasatosporales</taxon>
        <taxon>Streptomycetaceae</taxon>
        <taxon>Actinacidiphila</taxon>
    </lineage>
</organism>
<dbReference type="GO" id="GO:0009007">
    <property type="term" value="F:site-specific DNA-methyltransferase (adenine-specific) activity"/>
    <property type="evidence" value="ECO:0007669"/>
    <property type="project" value="UniProtKB-EC"/>
</dbReference>
<evidence type="ECO:0000313" key="7">
    <source>
        <dbReference type="EMBL" id="SEG24188.1"/>
    </source>
</evidence>
<evidence type="ECO:0000256" key="4">
    <source>
        <dbReference type="ARBA" id="ARBA00047942"/>
    </source>
</evidence>
<dbReference type="SUPFAM" id="SSF53335">
    <property type="entry name" value="S-adenosyl-L-methionine-dependent methyltransferases"/>
    <property type="match status" value="1"/>
</dbReference>
<accession>A0A1H5YJE6</accession>
<evidence type="ECO:0000256" key="3">
    <source>
        <dbReference type="ARBA" id="ARBA00022679"/>
    </source>
</evidence>
<keyword evidence="8" id="KW-1185">Reference proteome</keyword>
<dbReference type="AlphaFoldDB" id="A0A1H5YJE6"/>
<keyword evidence="3" id="KW-0808">Transferase</keyword>
<dbReference type="PRINTS" id="PR00507">
    <property type="entry name" value="N12N6MTFRASE"/>
</dbReference>
<sequence length="1103" mass="123246">MSGGLDSWLFAAVSEFGRACKVKLSGGGSPEASIRAPLEALLQAVGEHHEQHEVSWHDEFRVPDLGVRPDYAIRSSGELAGYIELKRPGLSVDPDTFGKSNREQWEKLRNLPNLLYSNGTEWRLFRDGRQLGETVYFTGSLRSAGESLAPVDPGALDALLKQFLVWTPPPIKRVARLVQHVAPLCRLLRAAVLEQLSAEARSSKRDDDVRARPFTELKNDWRRMLFPSADDATFADGYAQAVTFALLLARSEDVLQDGIGLHDIGRRLDADHALMGKALQLLTDNVNERFTVTLELLRRTIAQVDWPAIRTGNRDAYLHLYEHFLTIYDPVLRQRSGSYYTPHEVVQEMVRLTEDVLRTRLGQSDGFRSDGVRIVDPAMGTGTFLHTIIERVAEQAAEGSGRAMSADAISRLAPRLYGFEMQMGPFAVAELRASELLKRYNTPLPEGGLNLFVTDTLDNPFVEDEYLASTYGALSESRRRANNVKANVPVTVVIANPPYDDKAEDRGGWVEKRTDRAEVPLLDAFRYPGNGRYEHVLKNMYVYFWRWATWKVFDADDGERHGVVCFITPSGWATGPGGRGMREYLRRTCDEGWIINLSPEGHRSDVATRPFPGVAQPLAISIFVRKAGAERGEGHRARVHYRALAGRRADKFHQLHAVQIDDDGWRDAHSRSPRPFTPLTQSGWEDFPALDDLFPWGSPGAKSNRSWVSDPSDDVLRRRWTTLIRGDDPVLKATQFKETRDSDLNTRREPLPGQPAHLHSLAQETDVRPNLIRTSLRSFDRQWLIGDNRVLDYPRPDLWASLQAGQIFLNQQSSHEIDSGSAVVATHLVPDTHHFNGRGGRILPLLHPDGSPNLPPGLLAFLARATNQDRVTATDLAAYVVAVAGHDAFTQRFAEELLTPGVRIPLTRDGGLWERAVGLGREILWASTYGDRCPDPALGRPAGEVQFPLGDERQVRYLTQIGSRMPDRLEYDPATRTLHLGDGSFAPVPDVVWADDVGGMKIVSKWFGYRKAAPTSKRTSPLDDIHAERWPHEWTTELIELLSVLRRLTDLEPRQSDLLGEILAGPVITEAELTATGVWPVAAAARKARHAAVDVLFEGHEVP</sequence>
<dbReference type="PANTHER" id="PTHR33841">
    <property type="entry name" value="DNA METHYLTRANSFERASE YEEA-RELATED"/>
    <property type="match status" value="1"/>
</dbReference>
<dbReference type="EMBL" id="FNVU01000004">
    <property type="protein sequence ID" value="SEG24188.1"/>
    <property type="molecule type" value="Genomic_DNA"/>
</dbReference>
<dbReference type="PANTHER" id="PTHR33841:SF1">
    <property type="entry name" value="DNA METHYLTRANSFERASE A"/>
    <property type="match status" value="1"/>
</dbReference>
<evidence type="ECO:0000259" key="5">
    <source>
        <dbReference type="Pfam" id="PF02384"/>
    </source>
</evidence>
<dbReference type="InterPro" id="IPR029063">
    <property type="entry name" value="SAM-dependent_MTases_sf"/>
</dbReference>
<dbReference type="EC" id="2.1.1.72" evidence="1"/>
<name>A0A1H5YJE6_9ACTN</name>
<dbReference type="OrthoDB" id="9776021at2"/>
<dbReference type="InterPro" id="IPR050953">
    <property type="entry name" value="N4_N6_ade-DNA_methylase"/>
</dbReference>
<dbReference type="GO" id="GO:0032259">
    <property type="term" value="P:methylation"/>
    <property type="evidence" value="ECO:0007669"/>
    <property type="project" value="UniProtKB-KW"/>
</dbReference>